<dbReference type="GO" id="GO:0003676">
    <property type="term" value="F:nucleic acid binding"/>
    <property type="evidence" value="ECO:0007669"/>
    <property type="project" value="InterPro"/>
</dbReference>
<feature type="region of interest" description="Disordered" evidence="6">
    <location>
        <begin position="289"/>
        <end position="444"/>
    </location>
</feature>
<dbReference type="SUPFAM" id="SSF54928">
    <property type="entry name" value="RNA-binding domain, RBD"/>
    <property type="match status" value="1"/>
</dbReference>
<dbReference type="InterPro" id="IPR013087">
    <property type="entry name" value="Znf_C2H2_type"/>
</dbReference>
<evidence type="ECO:0000259" key="7">
    <source>
        <dbReference type="PROSITE" id="PS00028"/>
    </source>
</evidence>
<dbReference type="GO" id="GO:0031053">
    <property type="term" value="P:primary miRNA processing"/>
    <property type="evidence" value="ECO:0007669"/>
    <property type="project" value="TreeGrafter"/>
</dbReference>
<dbReference type="InterPro" id="IPR021933">
    <property type="entry name" value="SERRATE/Ars2_N"/>
</dbReference>
<evidence type="ECO:0000256" key="2">
    <source>
        <dbReference type="ARBA" id="ARBA00005407"/>
    </source>
</evidence>
<dbReference type="Pfam" id="PF12066">
    <property type="entry name" value="SERRATE_Ars2_N"/>
    <property type="match status" value="1"/>
</dbReference>
<evidence type="ECO:0000256" key="5">
    <source>
        <dbReference type="ARBA" id="ARBA00030701"/>
    </source>
</evidence>
<feature type="region of interest" description="Disordered" evidence="6">
    <location>
        <begin position="836"/>
        <end position="894"/>
    </location>
</feature>
<keyword evidence="4" id="KW-0539">Nucleus</keyword>
<dbReference type="EMBL" id="SEYY01020282">
    <property type="protein sequence ID" value="KAB7497435.1"/>
    <property type="molecule type" value="Genomic_DNA"/>
</dbReference>
<dbReference type="Pfam" id="PF04959">
    <property type="entry name" value="ARS2"/>
    <property type="match status" value="1"/>
</dbReference>
<dbReference type="InterPro" id="IPR012677">
    <property type="entry name" value="Nucleotide-bd_a/b_plait_sf"/>
</dbReference>
<dbReference type="Proteomes" id="UP000326759">
    <property type="component" value="Unassembled WGS sequence"/>
</dbReference>
<evidence type="ECO:0000256" key="3">
    <source>
        <dbReference type="ARBA" id="ARBA00017364"/>
    </source>
</evidence>
<dbReference type="PANTHER" id="PTHR13165">
    <property type="entry name" value="ARSENITE-RESISTANCE PROTEIN 2"/>
    <property type="match status" value="1"/>
</dbReference>
<accession>A0A5N5SU47</accession>
<dbReference type="GO" id="GO:0016604">
    <property type="term" value="C:nuclear body"/>
    <property type="evidence" value="ECO:0007669"/>
    <property type="project" value="TreeGrafter"/>
</dbReference>
<evidence type="ECO:0000256" key="4">
    <source>
        <dbReference type="ARBA" id="ARBA00023242"/>
    </source>
</evidence>
<dbReference type="InterPro" id="IPR039727">
    <property type="entry name" value="SE/Ars2"/>
</dbReference>
<feature type="domain" description="C2H2-type" evidence="7">
    <location>
        <begin position="744"/>
        <end position="765"/>
    </location>
</feature>
<evidence type="ECO:0000313" key="9">
    <source>
        <dbReference type="Proteomes" id="UP000326759"/>
    </source>
</evidence>
<dbReference type="OrthoDB" id="342064at2759"/>
<protein>
    <recommendedName>
        <fullName evidence="3">Serrate RNA effector molecule homolog</fullName>
    </recommendedName>
    <alternativeName>
        <fullName evidence="5">Arsenite-resistance protein 2 homolog</fullName>
    </alternativeName>
</protein>
<name>A0A5N5SU47_9CRUS</name>
<dbReference type="PANTHER" id="PTHR13165:SF0">
    <property type="entry name" value="SERRATE RNA EFFECTOR MOLECULE HOMOLOG"/>
    <property type="match status" value="1"/>
</dbReference>
<gene>
    <name evidence="8" type="primary">Ars2</name>
    <name evidence="8" type="ORF">Anas_12118</name>
</gene>
<feature type="region of interest" description="Disordered" evidence="6">
    <location>
        <begin position="115"/>
        <end position="156"/>
    </location>
</feature>
<dbReference type="PROSITE" id="PS00028">
    <property type="entry name" value="ZINC_FINGER_C2H2_1"/>
    <property type="match status" value="1"/>
</dbReference>
<organism evidence="8 9">
    <name type="scientific">Armadillidium nasatum</name>
    <dbReference type="NCBI Taxonomy" id="96803"/>
    <lineage>
        <taxon>Eukaryota</taxon>
        <taxon>Metazoa</taxon>
        <taxon>Ecdysozoa</taxon>
        <taxon>Arthropoda</taxon>
        <taxon>Crustacea</taxon>
        <taxon>Multicrustacea</taxon>
        <taxon>Malacostraca</taxon>
        <taxon>Eumalacostraca</taxon>
        <taxon>Peracarida</taxon>
        <taxon>Isopoda</taxon>
        <taxon>Oniscidea</taxon>
        <taxon>Crinocheta</taxon>
        <taxon>Armadillidiidae</taxon>
        <taxon>Armadillidium</taxon>
    </lineage>
</organism>
<comment type="similarity">
    <text evidence="2">Belongs to the ARS2 family.</text>
</comment>
<feature type="compositionally biased region" description="Basic and acidic residues" evidence="6">
    <location>
        <begin position="30"/>
        <end position="81"/>
    </location>
</feature>
<comment type="caution">
    <text evidence="8">The sequence shown here is derived from an EMBL/GenBank/DDBJ whole genome shotgun (WGS) entry which is preliminary data.</text>
</comment>
<feature type="region of interest" description="Disordered" evidence="6">
    <location>
        <begin position="1"/>
        <end position="94"/>
    </location>
</feature>
<dbReference type="InterPro" id="IPR035979">
    <property type="entry name" value="RBD_domain_sf"/>
</dbReference>
<evidence type="ECO:0000256" key="6">
    <source>
        <dbReference type="SAM" id="MobiDB-lite"/>
    </source>
</evidence>
<feature type="compositionally biased region" description="Gly residues" evidence="6">
    <location>
        <begin position="134"/>
        <end position="150"/>
    </location>
</feature>
<dbReference type="InterPro" id="IPR007042">
    <property type="entry name" value="SERRATE/Ars2_C"/>
</dbReference>
<feature type="region of interest" description="Disordered" evidence="6">
    <location>
        <begin position="783"/>
        <end position="812"/>
    </location>
</feature>
<reference evidence="8 9" key="1">
    <citation type="journal article" date="2019" name="PLoS Biol.">
        <title>Sex chromosomes control vertical transmission of feminizing Wolbachia symbionts in an isopod.</title>
        <authorList>
            <person name="Becking T."/>
            <person name="Chebbi M.A."/>
            <person name="Giraud I."/>
            <person name="Moumen B."/>
            <person name="Laverre T."/>
            <person name="Caubet Y."/>
            <person name="Peccoud J."/>
            <person name="Gilbert C."/>
            <person name="Cordaux R."/>
        </authorList>
    </citation>
    <scope>NUCLEOTIDE SEQUENCE [LARGE SCALE GENOMIC DNA]</scope>
    <source>
        <strain evidence="8">ANa2</strain>
        <tissue evidence="8">Whole body excluding digestive tract and cuticle</tissue>
    </source>
</reference>
<dbReference type="Gene3D" id="3.30.70.330">
    <property type="match status" value="1"/>
</dbReference>
<dbReference type="CDD" id="cd00590">
    <property type="entry name" value="RRM_SF"/>
    <property type="match status" value="1"/>
</dbReference>
<feature type="compositionally biased region" description="Basic and acidic residues" evidence="6">
    <location>
        <begin position="8"/>
        <end position="22"/>
    </location>
</feature>
<comment type="subcellular location">
    <subcellularLocation>
        <location evidence="1">Nucleus</location>
    </subcellularLocation>
</comment>
<keyword evidence="9" id="KW-1185">Reference proteome</keyword>
<feature type="compositionally biased region" description="Basic and acidic residues" evidence="6">
    <location>
        <begin position="615"/>
        <end position="626"/>
    </location>
</feature>
<sequence>MGDSDDEFERRRRDKFRGERSDYGVGGAGGRDRRDDSRRRDDWGDRGRDGWGGRERGNTRRDYGRDYGRPRERYSPVRHDMSPPMKRMRPEPWEERRYPYDASYGHYGNYPHDYPMPGPHGGGPGPAPGPGPGPGMGGPVGGGPGGGGGGRMDDMGPTQPPMMSFKAFMEQCDENINEEEALKKYSDYKLEFKRQQLNEFFINHKEEEWFKAKYHPEEFIKRKEEQIENLKRRVSVFCELEEMKRMENISVDADQSDQLLKLLDSVVIKLEGGSDFDLLVLDQPPEEEMKPLLPSLLPQNNDEKKPLVLNDDSDGEEKKEEKAEEENAELDPLKKAKKYLSQKPSSEGEEINPRKRKRSASGSSSSSDSEDEPSAPPGMEKKSEEEPLPPGMEKKDDENEATENGVVEIEDKEKETNDKEDEGTKEDKEEGAGEEDEDEIKKPRALHKTASIFLRNLAPTITKQEVESMCRRYSGFLRAAIADPQPERRWFRRGWVTFKRDVNIKDICWNLNNIRLRDCELGAIVNRDLSRRIRTVNGITSHKAVVRADIKLSAKIIQNLDSRWGLWVDKENGSEDQPLSISHSGNPVLRNITDYLIEEASAEEEELLGANSEANKQDSDEKSEGETIQRDLGLIKVLDRLLLYLRIVHSVDYYNHSEYPNEDEMPNRCGIMHARGIPPSSKITPQEIQDYCRSFENKIGSFLQPLTKLSDDEAKKLGLKDSTEEVEKFIQSNTQEVGKDKWQCPLCNKKFKAEEFVHKHILNKHGEKVKEVQKEVEYFNNYLRDPKRPQLPEYPGNKQGGGRKDDPRMDPYVASYPQQPPMYGYNYGNRYPAPGPYGGYGASSYPKDFYNRGPDPYMRDQYPRPRATYRSRSGDPRDIIGYQDLDAPEDIDVF</sequence>
<evidence type="ECO:0000313" key="8">
    <source>
        <dbReference type="EMBL" id="KAB7497435.1"/>
    </source>
</evidence>
<dbReference type="AlphaFoldDB" id="A0A5N5SU47"/>
<feature type="region of interest" description="Disordered" evidence="6">
    <location>
        <begin position="607"/>
        <end position="626"/>
    </location>
</feature>
<evidence type="ECO:0000256" key="1">
    <source>
        <dbReference type="ARBA" id="ARBA00004123"/>
    </source>
</evidence>
<proteinExistence type="inferred from homology"/>